<dbReference type="RefSeq" id="WP_121917572.1">
    <property type="nucleotide sequence ID" value="NZ_REFV01000009.1"/>
</dbReference>
<keyword evidence="2" id="KW-0808">Transferase</keyword>
<dbReference type="Proteomes" id="UP000281985">
    <property type="component" value="Unassembled WGS sequence"/>
</dbReference>
<feature type="transmembrane region" description="Helical" evidence="1">
    <location>
        <begin position="38"/>
        <end position="56"/>
    </location>
</feature>
<reference evidence="2 3" key="1">
    <citation type="submission" date="2018-10" db="EMBL/GenBank/DDBJ databases">
        <title>Dokdonia luteus sp. nov., isolated from sea water.</title>
        <authorList>
            <person name="Zhou L.Y."/>
            <person name="Du Z.J."/>
        </authorList>
    </citation>
    <scope>NUCLEOTIDE SEQUENCE [LARGE SCALE GENOMIC DNA]</scope>
    <source>
        <strain evidence="2 3">SH27</strain>
    </source>
</reference>
<dbReference type="AlphaFoldDB" id="A0A3M0GAC6"/>
<dbReference type="OrthoDB" id="1467828at2"/>
<dbReference type="EMBL" id="REFV01000009">
    <property type="protein sequence ID" value="RMB57969.1"/>
    <property type="molecule type" value="Genomic_DNA"/>
</dbReference>
<evidence type="ECO:0000313" key="2">
    <source>
        <dbReference type="EMBL" id="RMB57969.1"/>
    </source>
</evidence>
<keyword evidence="1" id="KW-0812">Transmembrane</keyword>
<dbReference type="GO" id="GO:0016757">
    <property type="term" value="F:glycosyltransferase activity"/>
    <property type="evidence" value="ECO:0007669"/>
    <property type="project" value="UniProtKB-KW"/>
</dbReference>
<name>A0A3M0GAC6_9FLAO</name>
<protein>
    <submittedName>
        <fullName evidence="2">Uracil phosphoribosyltransferase</fullName>
    </submittedName>
</protein>
<keyword evidence="3" id="KW-1185">Reference proteome</keyword>
<organism evidence="2 3">
    <name type="scientific">Dokdonia sinensis</name>
    <dbReference type="NCBI Taxonomy" id="2479847"/>
    <lineage>
        <taxon>Bacteria</taxon>
        <taxon>Pseudomonadati</taxon>
        <taxon>Bacteroidota</taxon>
        <taxon>Flavobacteriia</taxon>
        <taxon>Flavobacteriales</taxon>
        <taxon>Flavobacteriaceae</taxon>
        <taxon>Dokdonia</taxon>
    </lineage>
</organism>
<keyword evidence="1" id="KW-0472">Membrane</keyword>
<sequence>MSWRDFFYGIQDIGEALLIDPFDKIRAFELENWWGANLVNWVFLLILIVALTYWMLEIKKYNELNDEDREAKAHGFLGNDSDLESKH</sequence>
<evidence type="ECO:0000313" key="3">
    <source>
        <dbReference type="Proteomes" id="UP000281985"/>
    </source>
</evidence>
<dbReference type="Pfam" id="PF19868">
    <property type="entry name" value="DUF6341"/>
    <property type="match status" value="1"/>
</dbReference>
<accession>A0A3M0GAC6</accession>
<keyword evidence="2" id="KW-0328">Glycosyltransferase</keyword>
<keyword evidence="1" id="KW-1133">Transmembrane helix</keyword>
<evidence type="ECO:0000256" key="1">
    <source>
        <dbReference type="SAM" id="Phobius"/>
    </source>
</evidence>
<gene>
    <name evidence="2" type="ORF">EAX61_10095</name>
</gene>
<proteinExistence type="predicted"/>
<comment type="caution">
    <text evidence="2">The sequence shown here is derived from an EMBL/GenBank/DDBJ whole genome shotgun (WGS) entry which is preliminary data.</text>
</comment>
<dbReference type="InterPro" id="IPR045922">
    <property type="entry name" value="DUF6341"/>
</dbReference>